<evidence type="ECO:0000313" key="5">
    <source>
        <dbReference type="RefSeq" id="XP_029018114.1"/>
    </source>
</evidence>
<protein>
    <submittedName>
        <fullName evidence="5">Protein asteroid homolog 1-like</fullName>
    </submittedName>
</protein>
<comment type="similarity">
    <text evidence="1">Belongs to the asteroid family.</text>
</comment>
<dbReference type="AlphaFoldDB" id="A0A6P7NJ27"/>
<dbReference type="InterPro" id="IPR039436">
    <property type="entry name" value="Asteroid_dom"/>
</dbReference>
<reference evidence="5" key="1">
    <citation type="submission" date="2025-08" db="UniProtKB">
        <authorList>
            <consortium name="RefSeq"/>
        </authorList>
    </citation>
    <scope>IDENTIFICATION</scope>
</reference>
<feature type="compositionally biased region" description="Basic and acidic residues" evidence="2">
    <location>
        <begin position="571"/>
        <end position="584"/>
    </location>
</feature>
<sequence>MGVQGLKHLVTGSNVLENIELNNSHIIIDAANVYYSLYFNSEPKLDQSHGGDYSGFKDEICRFLGVLRDCNVTPHMVLDGSSNPEKMETLKTRLQNKLEMAKSLAQNQPSNNILPPLAKDVFKQILISENIEFEESFGEADLRMASWANQLGCPVLSNDSDFYIYDLQGGVLPLDQFQWKKHRNGRIQAKLYRRSEFCRHFRLDPALAPVFAAIAGNDYSKLEDRGRFIQTFGYTPPQPRLQAILRFLADVNLQHLQTPQDKQRKALSAALAFVGNEPTDNKCFLESIRTYEDEGATAETRGEDLPQWMVPRIKDGRLTSFVTDVLRHRRMMLTPLVEDFSQPSGYTPARPLRQLFYGLLGQSICTEYDRVDARSVSATEVPALQPSVHLGDLQHLDQVPEAQRLQVLLGALDSRLQDLLNVPEHMKLQVCATRFWWKYRQDQSDQYLHALLLGFVYGQHLRPGSRFEKEMEALKAGGVQIQLHPDVAHAFSQWQCCFRQSLLLNQLLCLPLPEPECFRLYCGPVVHQLAGPQNHLDTVRQLMDEAQRGLFDSLNAACRSLEDQGAGSQKRNTEAEHDMRKKSR</sequence>
<dbReference type="Gene3D" id="3.40.50.1010">
    <property type="entry name" value="5'-nuclease"/>
    <property type="match status" value="1"/>
</dbReference>
<feature type="domain" description="Asteroid" evidence="3">
    <location>
        <begin position="137"/>
        <end position="217"/>
    </location>
</feature>
<name>A0A6P7NJ27_BETSP</name>
<gene>
    <name evidence="5" type="primary">LOC114862187</name>
</gene>
<dbReference type="KEGG" id="bspl:114862187"/>
<dbReference type="RefSeq" id="XP_029018114.1">
    <property type="nucleotide sequence ID" value="XM_029162281.3"/>
</dbReference>
<dbReference type="GeneID" id="114862187"/>
<dbReference type="InterPro" id="IPR026832">
    <property type="entry name" value="Asteroid"/>
</dbReference>
<keyword evidence="4" id="KW-1185">Reference proteome</keyword>
<organism evidence="4 5">
    <name type="scientific">Betta splendens</name>
    <name type="common">Siamese fighting fish</name>
    <dbReference type="NCBI Taxonomy" id="158456"/>
    <lineage>
        <taxon>Eukaryota</taxon>
        <taxon>Metazoa</taxon>
        <taxon>Chordata</taxon>
        <taxon>Craniata</taxon>
        <taxon>Vertebrata</taxon>
        <taxon>Euteleostomi</taxon>
        <taxon>Actinopterygii</taxon>
        <taxon>Neopterygii</taxon>
        <taxon>Teleostei</taxon>
        <taxon>Neoteleostei</taxon>
        <taxon>Acanthomorphata</taxon>
        <taxon>Anabantaria</taxon>
        <taxon>Anabantiformes</taxon>
        <taxon>Anabantoidei</taxon>
        <taxon>Osphronemidae</taxon>
        <taxon>Betta</taxon>
    </lineage>
</organism>
<accession>A0A6P7NJ27</accession>
<feature type="region of interest" description="Disordered" evidence="2">
    <location>
        <begin position="562"/>
        <end position="584"/>
    </location>
</feature>
<dbReference type="PANTHER" id="PTHR15665:SF1">
    <property type="entry name" value="PROTEIN ASTEROID HOMOLOG 1"/>
    <property type="match status" value="1"/>
</dbReference>
<evidence type="ECO:0000256" key="2">
    <source>
        <dbReference type="SAM" id="MobiDB-lite"/>
    </source>
</evidence>
<proteinExistence type="inferred from homology"/>
<dbReference type="Proteomes" id="UP000515150">
    <property type="component" value="Chromosome 9"/>
</dbReference>
<evidence type="ECO:0000259" key="3">
    <source>
        <dbReference type="Pfam" id="PF12813"/>
    </source>
</evidence>
<dbReference type="PANTHER" id="PTHR15665">
    <property type="entry name" value="ASTEROID PROTEIN"/>
    <property type="match status" value="1"/>
</dbReference>
<dbReference type="InterPro" id="IPR029060">
    <property type="entry name" value="PIN-like_dom_sf"/>
</dbReference>
<dbReference type="SUPFAM" id="SSF88723">
    <property type="entry name" value="PIN domain-like"/>
    <property type="match status" value="1"/>
</dbReference>
<dbReference type="OrthoDB" id="25987at2759"/>
<evidence type="ECO:0000313" key="4">
    <source>
        <dbReference type="Proteomes" id="UP000515150"/>
    </source>
</evidence>
<dbReference type="Pfam" id="PF12813">
    <property type="entry name" value="XPG_I_2"/>
    <property type="match status" value="1"/>
</dbReference>
<evidence type="ECO:0000256" key="1">
    <source>
        <dbReference type="ARBA" id="ARBA00007398"/>
    </source>
</evidence>